<dbReference type="InterPro" id="IPR029016">
    <property type="entry name" value="GAF-like_dom_sf"/>
</dbReference>
<dbReference type="PANTHER" id="PTHR43102:SF2">
    <property type="entry name" value="GAF DOMAIN-CONTAINING PROTEIN"/>
    <property type="match status" value="1"/>
</dbReference>
<reference evidence="2 3" key="1">
    <citation type="submission" date="2020-01" db="EMBL/GenBank/DDBJ databases">
        <authorList>
            <person name="Kim M."/>
        </authorList>
    </citation>
    <scope>NUCLEOTIDE SEQUENCE [LARGE SCALE GENOMIC DNA]</scope>
    <source>
        <strain evidence="2 3">BT10</strain>
    </source>
</reference>
<dbReference type="AlphaFoldDB" id="A0A6P1NUG7"/>
<keyword evidence="3" id="KW-1185">Reference proteome</keyword>
<gene>
    <name evidence="2" type="ORF">GU926_08615</name>
</gene>
<evidence type="ECO:0000313" key="3">
    <source>
        <dbReference type="Proteomes" id="UP000464214"/>
    </source>
</evidence>
<accession>A0A6P1NUG7</accession>
<name>A0A6P1NUG7_9BACT</name>
<evidence type="ECO:0000259" key="1">
    <source>
        <dbReference type="SMART" id="SM00065"/>
    </source>
</evidence>
<dbReference type="Pfam" id="PF01590">
    <property type="entry name" value="GAF"/>
    <property type="match status" value="1"/>
</dbReference>
<dbReference type="PANTHER" id="PTHR43102">
    <property type="entry name" value="SLR1143 PROTEIN"/>
    <property type="match status" value="1"/>
</dbReference>
<dbReference type="SMART" id="SM00065">
    <property type="entry name" value="GAF"/>
    <property type="match status" value="1"/>
</dbReference>
<dbReference type="RefSeq" id="WP_160690951.1">
    <property type="nucleotide sequence ID" value="NZ_CP047897.1"/>
</dbReference>
<dbReference type="Proteomes" id="UP000464214">
    <property type="component" value="Chromosome"/>
</dbReference>
<organism evidence="2 3">
    <name type="scientific">Nibribacter ruber</name>
    <dbReference type="NCBI Taxonomy" id="2698458"/>
    <lineage>
        <taxon>Bacteria</taxon>
        <taxon>Pseudomonadati</taxon>
        <taxon>Bacteroidota</taxon>
        <taxon>Cytophagia</taxon>
        <taxon>Cytophagales</taxon>
        <taxon>Hymenobacteraceae</taxon>
        <taxon>Nibribacter</taxon>
    </lineage>
</organism>
<sequence length="250" mass="28161">MTTLLKNRKPSAPPQEQQRLQVLDQYDLLDTSSDEELDQLTELAALVCGTPIAVISLVASNRQWFKAKVGLTLTETPKSSSFCQHALQTPDLLEVTDARKDLRFVNNPLVVGEANIRFYAGAPLITPQGHVLGTLCVIDTVPRILTPDQRMGLEVLARQVMTHFELRRNRIARQEEQKQLYQFQCALQTLQEQVKESFQTPLTQAMQVLQHSEYHALKEKVKEGIAQFTQSGIALETKIESLLHSAVFGR</sequence>
<proteinExistence type="predicted"/>
<dbReference type="InterPro" id="IPR003018">
    <property type="entry name" value="GAF"/>
</dbReference>
<dbReference type="SUPFAM" id="SSF55781">
    <property type="entry name" value="GAF domain-like"/>
    <property type="match status" value="1"/>
</dbReference>
<dbReference type="EMBL" id="CP047897">
    <property type="protein sequence ID" value="QHL87496.1"/>
    <property type="molecule type" value="Genomic_DNA"/>
</dbReference>
<feature type="domain" description="GAF" evidence="1">
    <location>
        <begin position="32"/>
        <end position="176"/>
    </location>
</feature>
<dbReference type="Gene3D" id="3.30.450.40">
    <property type="match status" value="1"/>
</dbReference>
<dbReference type="KEGG" id="nib:GU926_08615"/>
<protein>
    <submittedName>
        <fullName evidence="2">GAF domain-containing protein</fullName>
    </submittedName>
</protein>
<evidence type="ECO:0000313" key="2">
    <source>
        <dbReference type="EMBL" id="QHL87496.1"/>
    </source>
</evidence>